<dbReference type="InterPro" id="IPR032466">
    <property type="entry name" value="Metal_Hydrolase"/>
</dbReference>
<dbReference type="Proteomes" id="UP000477680">
    <property type="component" value="Chromosome"/>
</dbReference>
<dbReference type="InterPro" id="IPR006680">
    <property type="entry name" value="Amidohydro-rel"/>
</dbReference>
<organism evidence="4 5">
    <name type="scientific">Kineobactrum salinum</name>
    <dbReference type="NCBI Taxonomy" id="2708301"/>
    <lineage>
        <taxon>Bacteria</taxon>
        <taxon>Pseudomonadati</taxon>
        <taxon>Pseudomonadota</taxon>
        <taxon>Gammaproteobacteria</taxon>
        <taxon>Cellvibrionales</taxon>
        <taxon>Halieaceae</taxon>
        <taxon>Kineobactrum</taxon>
    </lineage>
</organism>
<dbReference type="RefSeq" id="WP_163496736.1">
    <property type="nucleotide sequence ID" value="NZ_CP048711.1"/>
</dbReference>
<proteinExistence type="predicted"/>
<gene>
    <name evidence="4" type="ORF">G3T16_19820</name>
</gene>
<dbReference type="PANTHER" id="PTHR21240">
    <property type="entry name" value="2-AMINO-3-CARBOXYLMUCONATE-6-SEMIALDEHYDE DECARBOXYLASE"/>
    <property type="match status" value="1"/>
</dbReference>
<sequence length="388" mass="42712">MIQVAFNQANHSDSFSVAAPPSLQSCACWLRYTAQLIYAKLRAEIAGGFTMRLGIVLIMIFMADGLALAQESRLPIIDMHFHTVAVDSQGPPPLGLCSPFREIPSSVSAESYPDQWLSLLKNPPCDDPVWSPTSDRELMAASLAMLDEYNIFGVASGPEHLVRAYEDAAPDRIIQALLLGGSAVAEPQSIDSLRILHDEGRLEVIGELTTQYAGISPDDERLEPLWALAEELDLPVGIHIGTGPPGVAYLGASGYRARLHSALTLEEVLIRHPSLRIYISHAGWPMLEDLLALLWAHPQVYMDVAAINWALPTPEFHSYLQRIVEAGFGSRVMYGSDQMVWPGMIPKSIAAVRDAPFLDEAQKRDILYNNAARFLRLSEEEIATHHGK</sequence>
<dbReference type="GO" id="GO:0016787">
    <property type="term" value="F:hydrolase activity"/>
    <property type="evidence" value="ECO:0007669"/>
    <property type="project" value="UniProtKB-KW"/>
</dbReference>
<keyword evidence="4" id="KW-0378">Hydrolase</keyword>
<dbReference type="GO" id="GO:0019748">
    <property type="term" value="P:secondary metabolic process"/>
    <property type="evidence" value="ECO:0007669"/>
    <property type="project" value="TreeGrafter"/>
</dbReference>
<name>A0A6C0U7K0_9GAMM</name>
<dbReference type="AlphaFoldDB" id="A0A6C0U7K0"/>
<keyword evidence="2" id="KW-0472">Membrane</keyword>
<evidence type="ECO:0000259" key="3">
    <source>
        <dbReference type="Pfam" id="PF04909"/>
    </source>
</evidence>
<evidence type="ECO:0000256" key="2">
    <source>
        <dbReference type="SAM" id="Phobius"/>
    </source>
</evidence>
<dbReference type="InterPro" id="IPR032465">
    <property type="entry name" value="ACMSD"/>
</dbReference>
<dbReference type="EMBL" id="CP048711">
    <property type="protein sequence ID" value="QIB67309.1"/>
    <property type="molecule type" value="Genomic_DNA"/>
</dbReference>
<feature type="domain" description="Amidohydrolase-related" evidence="3">
    <location>
        <begin position="77"/>
        <end position="377"/>
    </location>
</feature>
<dbReference type="Pfam" id="PF04909">
    <property type="entry name" value="Amidohydro_2"/>
    <property type="match status" value="1"/>
</dbReference>
<dbReference type="GO" id="GO:0005737">
    <property type="term" value="C:cytoplasm"/>
    <property type="evidence" value="ECO:0007669"/>
    <property type="project" value="TreeGrafter"/>
</dbReference>
<dbReference type="PANTHER" id="PTHR21240:SF28">
    <property type="entry name" value="ISO-OROTATE DECARBOXYLASE (EUROFUNG)"/>
    <property type="match status" value="1"/>
</dbReference>
<feature type="transmembrane region" description="Helical" evidence="2">
    <location>
        <begin position="49"/>
        <end position="69"/>
    </location>
</feature>
<evidence type="ECO:0000313" key="5">
    <source>
        <dbReference type="Proteomes" id="UP000477680"/>
    </source>
</evidence>
<accession>A0A6C0U7K0</accession>
<reference evidence="4 5" key="1">
    <citation type="submission" date="2020-02" db="EMBL/GenBank/DDBJ databases">
        <title>Genome sequencing for Kineobactrum sp. M2.</title>
        <authorList>
            <person name="Park S.-J."/>
        </authorList>
    </citation>
    <scope>NUCLEOTIDE SEQUENCE [LARGE SCALE GENOMIC DNA]</scope>
    <source>
        <strain evidence="4 5">M2</strain>
    </source>
</reference>
<evidence type="ECO:0000313" key="4">
    <source>
        <dbReference type="EMBL" id="QIB67309.1"/>
    </source>
</evidence>
<keyword evidence="1" id="KW-0456">Lyase</keyword>
<dbReference type="KEGG" id="kim:G3T16_19820"/>
<keyword evidence="5" id="KW-1185">Reference proteome</keyword>
<dbReference type="GO" id="GO:0016831">
    <property type="term" value="F:carboxy-lyase activity"/>
    <property type="evidence" value="ECO:0007669"/>
    <property type="project" value="InterPro"/>
</dbReference>
<keyword evidence="2" id="KW-1133">Transmembrane helix</keyword>
<protein>
    <submittedName>
        <fullName evidence="4">Amidohydrolase</fullName>
    </submittedName>
</protein>
<dbReference type="SUPFAM" id="SSF51556">
    <property type="entry name" value="Metallo-dependent hydrolases"/>
    <property type="match status" value="1"/>
</dbReference>
<evidence type="ECO:0000256" key="1">
    <source>
        <dbReference type="ARBA" id="ARBA00023239"/>
    </source>
</evidence>
<dbReference type="Gene3D" id="3.20.20.140">
    <property type="entry name" value="Metal-dependent hydrolases"/>
    <property type="match status" value="1"/>
</dbReference>
<keyword evidence="2" id="KW-0812">Transmembrane</keyword>